<keyword evidence="2" id="KW-0812">Transmembrane</keyword>
<feature type="region of interest" description="Disordered" evidence="1">
    <location>
        <begin position="867"/>
        <end position="902"/>
    </location>
</feature>
<feature type="compositionally biased region" description="Basic and acidic residues" evidence="1">
    <location>
        <begin position="884"/>
        <end position="902"/>
    </location>
</feature>
<dbReference type="Proteomes" id="UP000053144">
    <property type="component" value="Unassembled WGS sequence"/>
</dbReference>
<feature type="transmembrane region" description="Helical" evidence="2">
    <location>
        <begin position="262"/>
        <end position="280"/>
    </location>
</feature>
<dbReference type="EMBL" id="KQ258294">
    <property type="protein sequence ID" value="KOM25865.1"/>
    <property type="molecule type" value="Genomic_DNA"/>
</dbReference>
<evidence type="ECO:0000313" key="3">
    <source>
        <dbReference type="EMBL" id="KOM25865.1"/>
    </source>
</evidence>
<dbReference type="Gramene" id="KOM25865">
    <property type="protein sequence ID" value="KOM25865"/>
    <property type="gene ID" value="LR48_Vigan205s000200"/>
</dbReference>
<feature type="transmembrane region" description="Helical" evidence="2">
    <location>
        <begin position="718"/>
        <end position="736"/>
    </location>
</feature>
<feature type="transmembrane region" description="Helical" evidence="2">
    <location>
        <begin position="686"/>
        <end position="706"/>
    </location>
</feature>
<organism evidence="3 4">
    <name type="scientific">Phaseolus angularis</name>
    <name type="common">Azuki bean</name>
    <name type="synonym">Vigna angularis</name>
    <dbReference type="NCBI Taxonomy" id="3914"/>
    <lineage>
        <taxon>Eukaryota</taxon>
        <taxon>Viridiplantae</taxon>
        <taxon>Streptophyta</taxon>
        <taxon>Embryophyta</taxon>
        <taxon>Tracheophyta</taxon>
        <taxon>Spermatophyta</taxon>
        <taxon>Magnoliopsida</taxon>
        <taxon>eudicotyledons</taxon>
        <taxon>Gunneridae</taxon>
        <taxon>Pentapetalae</taxon>
        <taxon>rosids</taxon>
        <taxon>fabids</taxon>
        <taxon>Fabales</taxon>
        <taxon>Fabaceae</taxon>
        <taxon>Papilionoideae</taxon>
        <taxon>50 kb inversion clade</taxon>
        <taxon>NPAAA clade</taxon>
        <taxon>indigoferoid/millettioid clade</taxon>
        <taxon>Phaseoleae</taxon>
        <taxon>Vigna</taxon>
    </lineage>
</organism>
<evidence type="ECO:0000313" key="4">
    <source>
        <dbReference type="Proteomes" id="UP000053144"/>
    </source>
</evidence>
<feature type="compositionally biased region" description="Basic and acidic residues" evidence="1">
    <location>
        <begin position="416"/>
        <end position="433"/>
    </location>
</feature>
<feature type="compositionally biased region" description="Basic residues" evidence="1">
    <location>
        <begin position="81"/>
        <end position="91"/>
    </location>
</feature>
<keyword evidence="2" id="KW-0472">Membrane</keyword>
<feature type="transmembrane region" description="Helical" evidence="2">
    <location>
        <begin position="300"/>
        <end position="323"/>
    </location>
</feature>
<keyword evidence="2" id="KW-1133">Transmembrane helix</keyword>
<feature type="region of interest" description="Disordered" evidence="1">
    <location>
        <begin position="1"/>
        <end position="105"/>
    </location>
</feature>
<sequence length="902" mass="99467">MPSPTVGDARRTVEDVRPTVEDVRPTVKDARPTVEDARSTVENARSPGSLVRQDARSARGRSFGQDARSAGRSFGQGARSARGRSFSKRRSFVQDARQPGRSTAREEDARILWTNVRKFAYLDERSANNRTFKNWLSHFGTNVQFETKLDERFCRNSAELEISRNIEFNPLIPDFTQICIIQSIYNQSNKNVTSLLVLVQAAAMALLERGLRLLLDCVDGAAVATGSAGWWTYVLLLLHGGISTHIPALFRACCNGDSWTPLLPFWWLGVCFLAVTVQLFKWTQHFINHHFLYILLLDPAVTGTIYINVLLLLSAAMVVCFFFQLSWTRANVYDRSLRMPSPTVGDARRIVEDVRPTVKDARPTVEDARSPGSLVRQDARSVRVARSAGRSFRIADARSTTDARSTANARSTADARSARDARSSRTLDSQDARQPEKRTLGYYGRTFRNLPIWTNLLPWLCWNVASVCCWTVLMELLSLLDQLAGGRMCSSFFTVAYPLTSQLSSEHAVMEIVGLLFFRFGGSVCASLPSPCSSSNGLNTSSTTTSYIFSPGPSRDGHNLHQRAAAALCCHGRVLLLPTQLDQGPPILVFLHQLGNHPCASGSIIEERTSSSSGQFLQVYTVCSLRLCALPFSSRDSASSFFQYSKNVTSLLVLVQAAAMALLERGLRLLLDCVDGAAVATGSAGWWTYVLLLLHGGISTHIPALFRACCNGDSWTPLLPFWWLGVCFLAVTVQLFKWTQHFINHHFLYILLLDPAVTGTIYINVLLLLSAAMVVCFFFQLSWTRAKAWHGQRRALHGGAGRETAATSSLGRAFTRSSPAEEGVLGPTPTSSSNTSNSTTSHASSTPSCCSCYGVFTASFGSIPATTEREKKSWPAHGSSVQRRKCDPFSMKKESHDGMEKN</sequence>
<accession>A0A0L9T5I6</accession>
<protein>
    <recommendedName>
        <fullName evidence="5">Transmembrane protein</fullName>
    </recommendedName>
</protein>
<reference evidence="4" key="1">
    <citation type="journal article" date="2015" name="Proc. Natl. Acad. Sci. U.S.A.">
        <title>Genome sequencing of adzuki bean (Vigna angularis) provides insight into high starch and low fat accumulation and domestication.</title>
        <authorList>
            <person name="Yang K."/>
            <person name="Tian Z."/>
            <person name="Chen C."/>
            <person name="Luo L."/>
            <person name="Zhao B."/>
            <person name="Wang Z."/>
            <person name="Yu L."/>
            <person name="Li Y."/>
            <person name="Sun Y."/>
            <person name="Li W."/>
            <person name="Chen Y."/>
            <person name="Li Y."/>
            <person name="Zhang Y."/>
            <person name="Ai D."/>
            <person name="Zhao J."/>
            <person name="Shang C."/>
            <person name="Ma Y."/>
            <person name="Wu B."/>
            <person name="Wang M."/>
            <person name="Gao L."/>
            <person name="Sun D."/>
            <person name="Zhang P."/>
            <person name="Guo F."/>
            <person name="Wang W."/>
            <person name="Li Y."/>
            <person name="Wang J."/>
            <person name="Varshney R.K."/>
            <person name="Wang J."/>
            <person name="Ling H.Q."/>
            <person name="Wan P."/>
        </authorList>
    </citation>
    <scope>NUCLEOTIDE SEQUENCE</scope>
    <source>
        <strain evidence="4">cv. Jingnong 6</strain>
    </source>
</reference>
<feature type="transmembrane region" description="Helical" evidence="2">
    <location>
        <begin position="756"/>
        <end position="779"/>
    </location>
</feature>
<feature type="compositionally biased region" description="Low complexity" evidence="1">
    <location>
        <begin position="827"/>
        <end position="846"/>
    </location>
</feature>
<feature type="compositionally biased region" description="Basic and acidic residues" evidence="1">
    <location>
        <begin position="8"/>
        <end position="39"/>
    </location>
</feature>
<feature type="region of interest" description="Disordered" evidence="1">
    <location>
        <begin position="397"/>
        <end position="433"/>
    </location>
</feature>
<feature type="region of interest" description="Disordered" evidence="1">
    <location>
        <begin position="819"/>
        <end position="846"/>
    </location>
</feature>
<proteinExistence type="predicted"/>
<evidence type="ECO:0000256" key="2">
    <source>
        <dbReference type="SAM" id="Phobius"/>
    </source>
</evidence>
<gene>
    <name evidence="3" type="ORF">LR48_Vigan205s000200</name>
</gene>
<feature type="transmembrane region" description="Helical" evidence="2">
    <location>
        <begin position="230"/>
        <end position="250"/>
    </location>
</feature>
<feature type="compositionally biased region" description="Low complexity" evidence="1">
    <location>
        <begin position="402"/>
        <end position="415"/>
    </location>
</feature>
<dbReference type="AlphaFoldDB" id="A0A0L9T5I6"/>
<name>A0A0L9T5I6_PHAAN</name>
<evidence type="ECO:0000256" key="1">
    <source>
        <dbReference type="SAM" id="MobiDB-lite"/>
    </source>
</evidence>
<evidence type="ECO:0008006" key="5">
    <source>
        <dbReference type="Google" id="ProtNLM"/>
    </source>
</evidence>